<evidence type="ECO:0000259" key="2">
    <source>
        <dbReference type="Pfam" id="PF09830"/>
    </source>
</evidence>
<feature type="domain" description="ATP adenylyltransferase C-terminal" evidence="2">
    <location>
        <begin position="182"/>
        <end position="289"/>
    </location>
</feature>
<dbReference type="InterPro" id="IPR019200">
    <property type="entry name" value="ATP_adenylylTrfase_C"/>
</dbReference>
<feature type="region of interest" description="Disordered" evidence="1">
    <location>
        <begin position="52"/>
        <end position="74"/>
    </location>
</feature>
<organism evidence="4 5">
    <name type="scientific">Trichocladium antarcticum</name>
    <dbReference type="NCBI Taxonomy" id="1450529"/>
    <lineage>
        <taxon>Eukaryota</taxon>
        <taxon>Fungi</taxon>
        <taxon>Dikarya</taxon>
        <taxon>Ascomycota</taxon>
        <taxon>Pezizomycotina</taxon>
        <taxon>Sordariomycetes</taxon>
        <taxon>Sordariomycetidae</taxon>
        <taxon>Sordariales</taxon>
        <taxon>Chaetomiaceae</taxon>
        <taxon>Trichocladium</taxon>
    </lineage>
</organism>
<dbReference type="AlphaFoldDB" id="A0AAN6ULR6"/>
<dbReference type="GO" id="GO:0003877">
    <property type="term" value="F:ATP:ADP adenylyltransferase activity"/>
    <property type="evidence" value="ECO:0007669"/>
    <property type="project" value="InterPro"/>
</dbReference>
<dbReference type="Proteomes" id="UP001304895">
    <property type="component" value="Unassembled WGS sequence"/>
</dbReference>
<protein>
    <submittedName>
        <fullName evidence="4">Uncharacterized protein</fullName>
    </submittedName>
</protein>
<dbReference type="EMBL" id="MU853406">
    <property type="protein sequence ID" value="KAK4135253.1"/>
    <property type="molecule type" value="Genomic_DNA"/>
</dbReference>
<accession>A0AAN6ULR6</accession>
<feature type="domain" description="Ap4A phosphorylase 1/2 N-terminal" evidence="3">
    <location>
        <begin position="33"/>
        <end position="166"/>
    </location>
</feature>
<dbReference type="InterPro" id="IPR045759">
    <property type="entry name" value="Ap4A_phos1/2_N"/>
</dbReference>
<dbReference type="GO" id="GO:0009117">
    <property type="term" value="P:nucleotide metabolic process"/>
    <property type="evidence" value="ECO:0007669"/>
    <property type="project" value="InterPro"/>
</dbReference>
<dbReference type="InterPro" id="IPR036265">
    <property type="entry name" value="HIT-like_sf"/>
</dbReference>
<proteinExistence type="predicted"/>
<dbReference type="InterPro" id="IPR009163">
    <property type="entry name" value="Ap4A_phos1/2"/>
</dbReference>
<dbReference type="PANTHER" id="PTHR38420:SF1">
    <property type="entry name" value="PUTATIVE (AFU_ORTHOLOGUE AFUA_5G14690)-RELATED"/>
    <property type="match status" value="1"/>
</dbReference>
<evidence type="ECO:0000313" key="5">
    <source>
        <dbReference type="Proteomes" id="UP001304895"/>
    </source>
</evidence>
<keyword evidence="5" id="KW-1185">Reference proteome</keyword>
<comment type="caution">
    <text evidence="4">The sequence shown here is derived from an EMBL/GenBank/DDBJ whole genome shotgun (WGS) entry which is preliminary data.</text>
</comment>
<dbReference type="Pfam" id="PF09830">
    <property type="entry name" value="ATP_transf"/>
    <property type="match status" value="1"/>
</dbReference>
<gene>
    <name evidence="4" type="ORF">BT67DRAFT_377658</name>
</gene>
<dbReference type="Gene3D" id="3.30.428.70">
    <property type="match status" value="1"/>
</dbReference>
<reference evidence="4" key="1">
    <citation type="journal article" date="2023" name="Mol. Phylogenet. Evol.">
        <title>Genome-scale phylogeny and comparative genomics of the fungal order Sordariales.</title>
        <authorList>
            <person name="Hensen N."/>
            <person name="Bonometti L."/>
            <person name="Westerberg I."/>
            <person name="Brannstrom I.O."/>
            <person name="Guillou S."/>
            <person name="Cros-Aarteil S."/>
            <person name="Calhoun S."/>
            <person name="Haridas S."/>
            <person name="Kuo A."/>
            <person name="Mondo S."/>
            <person name="Pangilinan J."/>
            <person name="Riley R."/>
            <person name="LaButti K."/>
            <person name="Andreopoulos B."/>
            <person name="Lipzen A."/>
            <person name="Chen C."/>
            <person name="Yan M."/>
            <person name="Daum C."/>
            <person name="Ng V."/>
            <person name="Clum A."/>
            <person name="Steindorff A."/>
            <person name="Ohm R.A."/>
            <person name="Martin F."/>
            <person name="Silar P."/>
            <person name="Natvig D.O."/>
            <person name="Lalanne C."/>
            <person name="Gautier V."/>
            <person name="Ament-Velasquez S.L."/>
            <person name="Kruys A."/>
            <person name="Hutchinson M.I."/>
            <person name="Powell A.J."/>
            <person name="Barry K."/>
            <person name="Miller A.N."/>
            <person name="Grigoriev I.V."/>
            <person name="Debuchy R."/>
            <person name="Gladieux P."/>
            <person name="Hiltunen Thoren M."/>
            <person name="Johannesson H."/>
        </authorList>
    </citation>
    <scope>NUCLEOTIDE SEQUENCE</scope>
    <source>
        <strain evidence="4">CBS 123565</strain>
    </source>
</reference>
<dbReference type="SUPFAM" id="SSF54197">
    <property type="entry name" value="HIT-like"/>
    <property type="match status" value="1"/>
</dbReference>
<dbReference type="PANTHER" id="PTHR38420">
    <property type="entry name" value="AP-4-A PHOSPHORYLASE II"/>
    <property type="match status" value="1"/>
</dbReference>
<evidence type="ECO:0000313" key="4">
    <source>
        <dbReference type="EMBL" id="KAK4135253.1"/>
    </source>
</evidence>
<feature type="compositionally biased region" description="Polar residues" evidence="1">
    <location>
        <begin position="52"/>
        <end position="67"/>
    </location>
</feature>
<dbReference type="GO" id="GO:0005524">
    <property type="term" value="F:ATP binding"/>
    <property type="evidence" value="ECO:0007669"/>
    <property type="project" value="InterPro"/>
</dbReference>
<dbReference type="InterPro" id="IPR043171">
    <property type="entry name" value="Ap4A_phos1/2-like"/>
</dbReference>
<dbReference type="Pfam" id="PF19327">
    <property type="entry name" value="Ap4A_phos_N"/>
    <property type="match status" value="1"/>
</dbReference>
<evidence type="ECO:0000256" key="1">
    <source>
        <dbReference type="SAM" id="MobiDB-lite"/>
    </source>
</evidence>
<sequence length="294" mass="32398">MESQLDERTILAQFDRLVEQGTVVYNDNYRVVQMSDKGFSFEFRILTTLTNKPQAARGQQTDPSPEQSECRPGSDINVAGYEVTDIGATHLLAVNKFPAARPHLLILTQDGFRRQHEALARDDISAARQVLAALTTRSLLLFNCGVESGCSRMHKHMHILPAPAPDQVRLWPDAADPRVQAGLPFRAFVHRFDNGLPAVDAIHDIYCGLLRRAERAAGRAAVDDGAALPHNVMMDRSWLVVVPRRAAGWNGADTNAAGMLGMVWVHSEDRMKVWLEHGPANVLGQLGVPGDTNL</sequence>
<reference evidence="4" key="2">
    <citation type="submission" date="2023-05" db="EMBL/GenBank/DDBJ databases">
        <authorList>
            <consortium name="Lawrence Berkeley National Laboratory"/>
            <person name="Steindorff A."/>
            <person name="Hensen N."/>
            <person name="Bonometti L."/>
            <person name="Westerberg I."/>
            <person name="Brannstrom I.O."/>
            <person name="Guillou S."/>
            <person name="Cros-Aarteil S."/>
            <person name="Calhoun S."/>
            <person name="Haridas S."/>
            <person name="Kuo A."/>
            <person name="Mondo S."/>
            <person name="Pangilinan J."/>
            <person name="Riley R."/>
            <person name="Labutti K."/>
            <person name="Andreopoulos B."/>
            <person name="Lipzen A."/>
            <person name="Chen C."/>
            <person name="Yanf M."/>
            <person name="Daum C."/>
            <person name="Ng V."/>
            <person name="Clum A."/>
            <person name="Ohm R."/>
            <person name="Martin F."/>
            <person name="Silar P."/>
            <person name="Natvig D."/>
            <person name="Lalanne C."/>
            <person name="Gautier V."/>
            <person name="Ament-Velasquez S.L."/>
            <person name="Kruys A."/>
            <person name="Hutchinson M.I."/>
            <person name="Powell A.J."/>
            <person name="Barry K."/>
            <person name="Miller A.N."/>
            <person name="Grigoriev I.V."/>
            <person name="Debuchy R."/>
            <person name="Gladieux P."/>
            <person name="Thoren M.H."/>
            <person name="Johannesson H."/>
        </authorList>
    </citation>
    <scope>NUCLEOTIDE SEQUENCE</scope>
    <source>
        <strain evidence="4">CBS 123565</strain>
    </source>
</reference>
<evidence type="ECO:0000259" key="3">
    <source>
        <dbReference type="Pfam" id="PF19327"/>
    </source>
</evidence>
<name>A0AAN6ULR6_9PEZI</name>